<dbReference type="Proteomes" id="UP000466431">
    <property type="component" value="Chromosome"/>
</dbReference>
<dbReference type="InterPro" id="IPR003615">
    <property type="entry name" value="HNH_nuc"/>
</dbReference>
<evidence type="ECO:0008006" key="3">
    <source>
        <dbReference type="Google" id="ProtNLM"/>
    </source>
</evidence>
<proteinExistence type="predicted"/>
<reference evidence="1 2" key="1">
    <citation type="journal article" date="2019" name="Emerg. Microbes Infect.">
        <title>Comprehensive subspecies identification of 175 nontuberculous mycobacteria species based on 7547 genomic profiles.</title>
        <authorList>
            <person name="Matsumoto Y."/>
            <person name="Kinjo T."/>
            <person name="Motooka D."/>
            <person name="Nabeya D."/>
            <person name="Jung N."/>
            <person name="Uechi K."/>
            <person name="Horii T."/>
            <person name="Iida T."/>
            <person name="Fujita J."/>
            <person name="Nakamura S."/>
        </authorList>
    </citation>
    <scope>NUCLEOTIDE SEQUENCE [LARGE SCALE GENOMIC DNA]</scope>
    <source>
        <strain evidence="1 2">JCM 18439</strain>
    </source>
</reference>
<dbReference type="Gene3D" id="1.10.30.50">
    <property type="match status" value="1"/>
</dbReference>
<evidence type="ECO:0000313" key="2">
    <source>
        <dbReference type="Proteomes" id="UP000466431"/>
    </source>
</evidence>
<name>A0A7I7RG71_MYCCF</name>
<evidence type="ECO:0000313" key="1">
    <source>
        <dbReference type="EMBL" id="BBY43578.1"/>
    </source>
</evidence>
<dbReference type="EMBL" id="AP022591">
    <property type="protein sequence ID" value="BBY43578.1"/>
    <property type="molecule type" value="Genomic_DNA"/>
</dbReference>
<accession>A0A7I7RG71</accession>
<sequence length="167" mass="18134">MTITDDHSAGHFRMRAACPGCGSTDGAITTTGGQDTVRCVKCNRYCYNAPRTETGRARRSLRSRPQVSPSQRQRILVRDKRACFVCGRKNVHLDIGHIISIREGRAHGLSETELFADDNLVAMCPECNAGQGSATLPLPFLVAVLRAAGRPVSMPLLVAVLRVRCAT</sequence>
<gene>
    <name evidence="1" type="ORF">MCEL_18730</name>
</gene>
<organism evidence="1 2">
    <name type="scientific">Mycolicibacterium celeriflavum</name>
    <name type="common">Mycobacterium celeriflavum</name>
    <dbReference type="NCBI Taxonomy" id="1249101"/>
    <lineage>
        <taxon>Bacteria</taxon>
        <taxon>Bacillati</taxon>
        <taxon>Actinomycetota</taxon>
        <taxon>Actinomycetes</taxon>
        <taxon>Mycobacteriales</taxon>
        <taxon>Mycobacteriaceae</taxon>
        <taxon>Mycolicibacterium</taxon>
    </lineage>
</organism>
<dbReference type="KEGG" id="mcee:MCEL_18730"/>
<keyword evidence="2" id="KW-1185">Reference proteome</keyword>
<dbReference type="CDD" id="cd00085">
    <property type="entry name" value="HNHc"/>
    <property type="match status" value="1"/>
</dbReference>
<protein>
    <recommendedName>
        <fullName evidence="3">HNH endonuclease</fullName>
    </recommendedName>
</protein>
<dbReference type="AlphaFoldDB" id="A0A7I7RG71"/>
<dbReference type="OrthoDB" id="3823469at2"/>